<dbReference type="PANTHER" id="PTHR48041">
    <property type="entry name" value="ABC TRANSPORTER G FAMILY MEMBER 28"/>
    <property type="match status" value="1"/>
</dbReference>
<dbReference type="InterPro" id="IPR027417">
    <property type="entry name" value="P-loop_NTPase"/>
</dbReference>
<dbReference type="PROSITE" id="PS00211">
    <property type="entry name" value="ABC_TRANSPORTER_1"/>
    <property type="match status" value="2"/>
</dbReference>
<dbReference type="EMBL" id="SDOV01000008">
    <property type="protein sequence ID" value="KAH7637779.1"/>
    <property type="molecule type" value="Genomic_DNA"/>
</dbReference>
<dbReference type="Proteomes" id="UP000828236">
    <property type="component" value="Unassembled WGS sequence"/>
</dbReference>
<evidence type="ECO:0000256" key="7">
    <source>
        <dbReference type="ARBA" id="ARBA00022989"/>
    </source>
</evidence>
<dbReference type="GO" id="GO:0005886">
    <property type="term" value="C:plasma membrane"/>
    <property type="evidence" value="ECO:0007669"/>
    <property type="project" value="TreeGrafter"/>
</dbReference>
<feature type="transmembrane region" description="Helical" evidence="9">
    <location>
        <begin position="1091"/>
        <end position="1112"/>
    </location>
</feature>
<dbReference type="GO" id="GO:0140359">
    <property type="term" value="F:ABC-type transporter activity"/>
    <property type="evidence" value="ECO:0007669"/>
    <property type="project" value="InterPro"/>
</dbReference>
<dbReference type="InterPro" id="IPR050352">
    <property type="entry name" value="ABCG_transporters"/>
</dbReference>
<comment type="similarity">
    <text evidence="2">Belongs to the ABC transporter superfamily. ABCG family. Eye pigment precursor importer (TC 3.A.1.204) subfamily.</text>
</comment>
<feature type="transmembrane region" description="Helical" evidence="9">
    <location>
        <begin position="519"/>
        <end position="541"/>
    </location>
</feature>
<dbReference type="Gene3D" id="3.40.50.300">
    <property type="entry name" value="P-loop containing nucleotide triphosphate hydrolases"/>
    <property type="match status" value="2"/>
</dbReference>
<accession>A0A9D4SD33</accession>
<feature type="transmembrane region" description="Helical" evidence="9">
    <location>
        <begin position="455"/>
        <end position="483"/>
    </location>
</feature>
<feature type="transmembrane region" description="Helical" evidence="9">
    <location>
        <begin position="1024"/>
        <end position="1046"/>
    </location>
</feature>
<feature type="transmembrane region" description="Helical" evidence="9">
    <location>
        <begin position="411"/>
        <end position="435"/>
    </location>
</feature>
<evidence type="ECO:0000256" key="2">
    <source>
        <dbReference type="ARBA" id="ARBA00005814"/>
    </source>
</evidence>
<feature type="transmembrane region" description="Helical" evidence="9">
    <location>
        <begin position="1196"/>
        <end position="1219"/>
    </location>
</feature>
<protein>
    <submittedName>
        <fullName evidence="11">Abc transporter-like protein 17</fullName>
    </submittedName>
</protein>
<dbReference type="GO" id="GO:0016887">
    <property type="term" value="F:ATP hydrolysis activity"/>
    <property type="evidence" value="ECO:0007669"/>
    <property type="project" value="InterPro"/>
</dbReference>
<dbReference type="Pfam" id="PF00005">
    <property type="entry name" value="ABC_tran"/>
    <property type="match status" value="2"/>
</dbReference>
<feature type="transmembrane region" description="Helical" evidence="9">
    <location>
        <begin position="1167"/>
        <end position="1189"/>
    </location>
</feature>
<evidence type="ECO:0000313" key="11">
    <source>
        <dbReference type="EMBL" id="KAH7637779.1"/>
    </source>
</evidence>
<gene>
    <name evidence="11" type="ORF">HUG17_8883</name>
</gene>
<sequence>MESSSLVLKQINFLPNNQNQNVSIAWKNLRYEVNTRFIGVGGRKVILKRLNGHLEYNSLNGFLGPSGAGKTTLLNCLNGKYQSGLSADSEIYINRRENDKPRIRYIQQHVHETIIGSMTVRQVLYYAFRFNNSYKHGRSEMDKQMTNVLDQLLLDHKVLDRRFDLCSGGEQKRIALAQELMSLKAPTFLFVDEPTTGLDSHAALLMVRCLRKLADNPQNQMTILASIHSPNSDILKLFDKLYILAKGGVCIYSGLPTLLRQNLHEHIGLVHDQSKPPIEEYLAIACKGTDYENVHLLVEATWSQQQTELKQVIPQMKFLPQGIIADHKLFSAGDFLLQITRMFQLTFIKQIDFRIITLIMMTLMFFIETNIYDSDMVTPNTCVLAADFSKSYGKQNQTCLEKIKDDYRVEFYLNFQCLFIMMLGYLLSGISSLTLSSLMKIFKNEHQNGWYSVGVSYWSIVIVRLIDFTIIALYVTTLMYFLIDHRYVDNGQFNSHRFTSFFLFLWMFIVYIQSMGQLWSLIFASLSDIAVAISLIVYASIDFNNGYIFPYNHIVMMTSKIISDLIGSRIIKNGLIYSFYGIDRCDTEEISSVLIGHDIDPDTVYVDLYRIVINSIILRLLTLILMMFKLQGLRCNHHHHWFVLRKKQSPSLDFIPIDYDDLNNNHHESFNVNVEIANDDDQRRKSAVEIEFDKFAKNRIIIAWRSLSLFNSGSIFELRSANDLEQPKYILRNLNGQFRFGTLNALMGTSGAGKTSFLKVLNGRDKTRLCSETKFYLSKFTPLRTCYITQEISCHLTPGLTALQCLIYASRLKNLGENIDHKQKAMALLEELDIADTANTLVNKCSGGQRKRLALALELMSLRMPNFICIDEPTSGLDSNSAEVIVTCLRKMSHKHNITIVAAIHQPNTEMLMLFDQVYILARGGVCIFSGPPSQISDHLQQVCNDENGDGDDKFAVEEMMKYSSLNHLEQQIKTLVQATNESILENQSDDHLLTDTRYILDGPQMNRTRFSLQSIRILIKRQLYFYIGSLMARFLILALTIFAILNGLIIKSLIDPDIAYRNGCISLDEDLLNCNRSIDESLELYISFQYMMYCLDNFGIICFIFFAMIFTSQRKLFQIEHRNGWYSSGTFYVAKAISDWMLIIPIIIIYPFIVDIYSPVRSYVPYYMIIIIILPLIAFQGAGYILSILFGRNPFILYISLPILSILSIVCAVSPHALSHMAFKLLTTFNLFRYQVEAIVLLIFGFGRCNDREIQIVLYKFGYLHDDYFYYSILMTAVNALLYQTIAITLFCIRHNPFENRRKRIERIEYLNQRKLPSNKFEKPSIYGQSQTTDEPCASRLMDIFNLMEMSSDSSMETDATDSWIDSQLSCLSSLAIEEPIYNESAEEQFPNPKVHVPFCRPVITPTNTVLFVLRLPIY</sequence>
<keyword evidence="3" id="KW-0813">Transport</keyword>
<dbReference type="InterPro" id="IPR003593">
    <property type="entry name" value="AAA+_ATPase"/>
</dbReference>
<name>A0A9D4SD33_DERFA</name>
<dbReference type="PANTHER" id="PTHR48041:SF78">
    <property type="entry name" value="ABC TRANSPORTER EXPRESSED IN TRACHEA, ISOFORM A"/>
    <property type="match status" value="1"/>
</dbReference>
<reference evidence="11" key="2">
    <citation type="journal article" date="2021" name="World Allergy Organ. J.">
        <title>Chromosome-level assembly of Dermatophagoides farinae genome and transcriptome reveals two novel allergens Der f 37 and Der f 39.</title>
        <authorList>
            <person name="Chen J."/>
            <person name="Cai Z."/>
            <person name="Fan D."/>
            <person name="Hu J."/>
            <person name="Hou Y."/>
            <person name="He Y."/>
            <person name="Zhang Z."/>
            <person name="Zhao Z."/>
            <person name="Gao P."/>
            <person name="Hu W."/>
            <person name="Sun J."/>
            <person name="Li J."/>
            <person name="Ji K."/>
        </authorList>
    </citation>
    <scope>NUCLEOTIDE SEQUENCE</scope>
    <source>
        <strain evidence="11">JKM2019</strain>
    </source>
</reference>
<dbReference type="Pfam" id="PF01061">
    <property type="entry name" value="ABC2_membrane"/>
    <property type="match status" value="1"/>
</dbReference>
<keyword evidence="7 9" id="KW-1133">Transmembrane helix</keyword>
<dbReference type="InterPro" id="IPR003439">
    <property type="entry name" value="ABC_transporter-like_ATP-bd"/>
</dbReference>
<dbReference type="InterPro" id="IPR017871">
    <property type="entry name" value="ABC_transporter-like_CS"/>
</dbReference>
<evidence type="ECO:0000256" key="3">
    <source>
        <dbReference type="ARBA" id="ARBA00022448"/>
    </source>
</evidence>
<dbReference type="InterPro" id="IPR013525">
    <property type="entry name" value="ABC2_TM"/>
</dbReference>
<organism evidence="11">
    <name type="scientific">Dermatophagoides farinae</name>
    <name type="common">American house dust mite</name>
    <dbReference type="NCBI Taxonomy" id="6954"/>
    <lineage>
        <taxon>Eukaryota</taxon>
        <taxon>Metazoa</taxon>
        <taxon>Ecdysozoa</taxon>
        <taxon>Arthropoda</taxon>
        <taxon>Chelicerata</taxon>
        <taxon>Arachnida</taxon>
        <taxon>Acari</taxon>
        <taxon>Acariformes</taxon>
        <taxon>Sarcoptiformes</taxon>
        <taxon>Astigmata</taxon>
        <taxon>Psoroptidia</taxon>
        <taxon>Analgoidea</taxon>
        <taxon>Pyroglyphidae</taxon>
        <taxon>Dermatophagoidinae</taxon>
        <taxon>Dermatophagoides</taxon>
    </lineage>
</organism>
<evidence type="ECO:0000256" key="6">
    <source>
        <dbReference type="ARBA" id="ARBA00022840"/>
    </source>
</evidence>
<dbReference type="SMART" id="SM00382">
    <property type="entry name" value="AAA"/>
    <property type="match status" value="2"/>
</dbReference>
<evidence type="ECO:0000256" key="4">
    <source>
        <dbReference type="ARBA" id="ARBA00022692"/>
    </source>
</evidence>
<evidence type="ECO:0000259" key="10">
    <source>
        <dbReference type="PROSITE" id="PS50893"/>
    </source>
</evidence>
<feature type="transmembrane region" description="Helical" evidence="9">
    <location>
        <begin position="351"/>
        <end position="367"/>
    </location>
</feature>
<dbReference type="PROSITE" id="PS50893">
    <property type="entry name" value="ABC_TRANSPORTER_2"/>
    <property type="match status" value="2"/>
</dbReference>
<feature type="domain" description="ABC transporter" evidence="10">
    <location>
        <begin position="29"/>
        <end position="271"/>
    </location>
</feature>
<dbReference type="SUPFAM" id="SSF52540">
    <property type="entry name" value="P-loop containing nucleoside triphosphate hydrolases"/>
    <property type="match status" value="2"/>
</dbReference>
<feature type="transmembrane region" description="Helical" evidence="9">
    <location>
        <begin position="1269"/>
        <end position="1294"/>
    </location>
</feature>
<evidence type="ECO:0000256" key="8">
    <source>
        <dbReference type="ARBA" id="ARBA00023136"/>
    </source>
</evidence>
<proteinExistence type="inferred from homology"/>
<feature type="domain" description="ABC transporter" evidence="10">
    <location>
        <begin position="716"/>
        <end position="948"/>
    </location>
</feature>
<keyword evidence="5" id="KW-0547">Nucleotide-binding</keyword>
<evidence type="ECO:0000256" key="9">
    <source>
        <dbReference type="SAM" id="Phobius"/>
    </source>
</evidence>
<evidence type="ECO:0000256" key="1">
    <source>
        <dbReference type="ARBA" id="ARBA00004141"/>
    </source>
</evidence>
<evidence type="ECO:0000256" key="5">
    <source>
        <dbReference type="ARBA" id="ARBA00022741"/>
    </source>
</evidence>
<reference evidence="11" key="1">
    <citation type="submission" date="2020-06" db="EMBL/GenBank/DDBJ databases">
        <authorList>
            <person name="Ji K."/>
            <person name="Li J."/>
        </authorList>
    </citation>
    <scope>NUCLEOTIDE SEQUENCE</scope>
    <source>
        <strain evidence="11">JKM2019</strain>
        <tissue evidence="11">Whole body</tissue>
    </source>
</reference>
<keyword evidence="6" id="KW-0067">ATP-binding</keyword>
<dbReference type="GO" id="GO:0005524">
    <property type="term" value="F:ATP binding"/>
    <property type="evidence" value="ECO:0007669"/>
    <property type="project" value="UniProtKB-KW"/>
</dbReference>
<comment type="caution">
    <text evidence="11">The sequence shown here is derived from an EMBL/GenBank/DDBJ whole genome shotgun (WGS) entry which is preliminary data.</text>
</comment>
<feature type="transmembrane region" description="Helical" evidence="9">
    <location>
        <begin position="1133"/>
        <end position="1155"/>
    </location>
</feature>
<keyword evidence="4 9" id="KW-0812">Transmembrane</keyword>
<keyword evidence="8 9" id="KW-0472">Membrane</keyword>
<comment type="subcellular location">
    <subcellularLocation>
        <location evidence="1">Membrane</location>
        <topology evidence="1">Multi-pass membrane protein</topology>
    </subcellularLocation>
</comment>